<dbReference type="InterPro" id="IPR027417">
    <property type="entry name" value="P-loop_NTPase"/>
</dbReference>
<keyword evidence="8" id="KW-1185">Reference proteome</keyword>
<dbReference type="Pfam" id="PF13558">
    <property type="entry name" value="SbcC_Walker_B"/>
    <property type="match status" value="1"/>
</dbReference>
<name>A0A4P7GH69_9ACTN</name>
<dbReference type="GO" id="GO:0016887">
    <property type="term" value="F:ATP hydrolysis activity"/>
    <property type="evidence" value="ECO:0007669"/>
    <property type="project" value="InterPro"/>
</dbReference>
<evidence type="ECO:0000256" key="2">
    <source>
        <dbReference type="ARBA" id="ARBA00011322"/>
    </source>
</evidence>
<proteinExistence type="inferred from homology"/>
<dbReference type="InterPro" id="IPR038729">
    <property type="entry name" value="Rad50/SbcC_AAA"/>
</dbReference>
<dbReference type="EMBL" id="CP038267">
    <property type="protein sequence ID" value="QBR91230.1"/>
    <property type="molecule type" value="Genomic_DNA"/>
</dbReference>
<reference evidence="7 8" key="1">
    <citation type="submission" date="2019-03" db="EMBL/GenBank/DDBJ databases">
        <title>Three New Species of Nocardioides, Nocardioides euryhalodurans sp. nov., Nocardioides seonyuensis sp. nov. and Nocardioides eburneoflavus sp. nov., Iolated from Soil.</title>
        <authorList>
            <person name="Roh S.G."/>
            <person name="Lee C."/>
            <person name="Kim M.-K."/>
            <person name="Kim S.B."/>
        </authorList>
    </citation>
    <scope>NUCLEOTIDE SEQUENCE [LARGE SCALE GENOMIC DNA]</scope>
    <source>
        <strain evidence="7 8">MMS17-SY117</strain>
    </source>
</reference>
<dbReference type="Gene3D" id="3.40.50.300">
    <property type="entry name" value="P-loop containing nucleotide triphosphate hydrolases"/>
    <property type="match status" value="2"/>
</dbReference>
<keyword evidence="4" id="KW-0175">Coiled coil</keyword>
<dbReference type="GO" id="GO:0006302">
    <property type="term" value="P:double-strand break repair"/>
    <property type="evidence" value="ECO:0007669"/>
    <property type="project" value="InterPro"/>
</dbReference>
<evidence type="ECO:0000256" key="5">
    <source>
        <dbReference type="SAM" id="MobiDB-lite"/>
    </source>
</evidence>
<dbReference type="Pfam" id="PF13476">
    <property type="entry name" value="AAA_23"/>
    <property type="match status" value="1"/>
</dbReference>
<sequence>MRLHELQVTAFGPFAGQVCVDFDSLSESGLFLLTGATGAGKTSVLDAVCFALYGAVPGDRQGAKRLRSDHAAPGATPVVSLEFGVAGRRFLVRRSPAWERPKRRGTGTTREQASVVLSERVDGTWQTLATRLDEAGHLVTELLGMTLAQFCQVQLLPQGRFQAFLRSESDERHRLLQRLFRTARFEDVEQWLRERRRSLRQASGRRHDVVSETVSRLSEASGSPLPEGWDLHDLAPHVTELAPWAVEARERALAAARTAARVVEEVAVAEATSRTALEGARRLADLQQRHGRARHEAAALEAAEPAHRARSAALDAARRATAVLPRSDEAERARRHAVRAAATADELLTSARILLGRPDCAVPDLELAAAAATTEAAEARARTSHVVELESLQSEIAEGAARRSELAGRLERLDARAASLPADLARARADEAAAARADDRLPVARRETEEAAARLEAGRLAARLVAERVEAKTLARASVDAAQDLRERWLQIQEQRLEGMAAEMATALAVGASCPVCGSDDHPHPARPAPGAPDLSDERSARRAVDDAEAERHARTIAVSDLTTRITLARERAGGRPTPVLERDHQVLAEALGRLEAAAGALDETRDRRQGLEEELEELTARRADVTAQLARLDATAAGREERAAALREELAALLAPSGHTSVADLAAHLDRVAAVCREAARATTSRDEAGAAATTAAARADAVAAEHGFPDVAAARAAALPALLLERLEQEVRAHEVALATATRALEDPDLRAASAAAAPDVEALVARHRGDAEALTGARTAVTVAEAAVTRLTSLSSALEDAVAAWSPVLSDLALAERLASLTDGTSPDNRLRMRLSAYVLAYRLSQVVAAANDRLARLFDHRYSLEHTGDRGVGESRGGLSLRVRDDWTGESRDPATLSGGETFVVSLALALGLADVIAHEAGGSELDTLFVDEGFGTLDAETLDQVMDTLDSLRDGGRVVGVVSHVAEMRDRIPTQLHVRKQRAGSTLSQAR</sequence>
<evidence type="ECO:0000256" key="4">
    <source>
        <dbReference type="SAM" id="Coils"/>
    </source>
</evidence>
<dbReference type="PANTHER" id="PTHR32114">
    <property type="entry name" value="ABC TRANSPORTER ABCH.3"/>
    <property type="match status" value="1"/>
</dbReference>
<evidence type="ECO:0000259" key="6">
    <source>
        <dbReference type="Pfam" id="PF13476"/>
    </source>
</evidence>
<dbReference type="OrthoDB" id="9795626at2"/>
<organism evidence="7 8">
    <name type="scientific">Nocardioides euryhalodurans</name>
    <dbReference type="NCBI Taxonomy" id="2518370"/>
    <lineage>
        <taxon>Bacteria</taxon>
        <taxon>Bacillati</taxon>
        <taxon>Actinomycetota</taxon>
        <taxon>Actinomycetes</taxon>
        <taxon>Propionibacteriales</taxon>
        <taxon>Nocardioidaceae</taxon>
        <taxon>Nocardioides</taxon>
    </lineage>
</organism>
<comment type="similarity">
    <text evidence="1">Belongs to the SMC family. SbcC subfamily.</text>
</comment>
<feature type="coiled-coil region" evidence="4">
    <location>
        <begin position="595"/>
        <end position="650"/>
    </location>
</feature>
<evidence type="ECO:0000313" key="8">
    <source>
        <dbReference type="Proteomes" id="UP000294894"/>
    </source>
</evidence>
<dbReference type="RefSeq" id="WP_135073631.1">
    <property type="nucleotide sequence ID" value="NZ_CP038267.1"/>
</dbReference>
<dbReference type="SUPFAM" id="SSF52540">
    <property type="entry name" value="P-loop containing nucleoside triphosphate hydrolases"/>
    <property type="match status" value="1"/>
</dbReference>
<feature type="domain" description="Rad50/SbcC-type AAA" evidence="6">
    <location>
        <begin position="6"/>
        <end position="183"/>
    </location>
</feature>
<gene>
    <name evidence="7" type="ORF">EXE57_02300</name>
</gene>
<feature type="compositionally biased region" description="Basic and acidic residues" evidence="5">
    <location>
        <begin position="536"/>
        <end position="552"/>
    </location>
</feature>
<accession>A0A4P7GH69</accession>
<comment type="subunit">
    <text evidence="2">Heterodimer of SbcC and SbcD.</text>
</comment>
<dbReference type="AlphaFoldDB" id="A0A4P7GH69"/>
<protein>
    <recommendedName>
        <fullName evidence="3">Nuclease SbcCD subunit C</fullName>
    </recommendedName>
</protein>
<evidence type="ECO:0000256" key="1">
    <source>
        <dbReference type="ARBA" id="ARBA00006930"/>
    </source>
</evidence>
<dbReference type="PANTHER" id="PTHR32114:SF2">
    <property type="entry name" value="ABC TRANSPORTER ABCH.3"/>
    <property type="match status" value="1"/>
</dbReference>
<evidence type="ECO:0000256" key="3">
    <source>
        <dbReference type="ARBA" id="ARBA00013368"/>
    </source>
</evidence>
<feature type="region of interest" description="Disordered" evidence="5">
    <location>
        <begin position="519"/>
        <end position="552"/>
    </location>
</feature>
<dbReference type="Proteomes" id="UP000294894">
    <property type="component" value="Chromosome"/>
</dbReference>
<dbReference type="KEGG" id="noy:EXE57_02300"/>
<evidence type="ECO:0000313" key="7">
    <source>
        <dbReference type="EMBL" id="QBR91230.1"/>
    </source>
</evidence>